<accession>A0A0H3DIG6</accession>
<dbReference type="PROSITE" id="PS00622">
    <property type="entry name" value="HTH_LUXR_1"/>
    <property type="match status" value="1"/>
</dbReference>
<dbReference type="GO" id="GO:0003677">
    <property type="term" value="F:DNA binding"/>
    <property type="evidence" value="ECO:0007669"/>
    <property type="project" value="UniProtKB-KW"/>
</dbReference>
<dbReference type="PROSITE" id="PS50110">
    <property type="entry name" value="RESPONSE_REGULATORY"/>
    <property type="match status" value="1"/>
</dbReference>
<dbReference type="InterPro" id="IPR016032">
    <property type="entry name" value="Sig_transdc_resp-reg_C-effctor"/>
</dbReference>
<dbReference type="SMART" id="SM00421">
    <property type="entry name" value="HTH_LUXR"/>
    <property type="match status" value="1"/>
</dbReference>
<dbReference type="PRINTS" id="PR00038">
    <property type="entry name" value="HTHLUXR"/>
</dbReference>
<feature type="domain" description="Response regulatory" evidence="7">
    <location>
        <begin position="4"/>
        <end position="120"/>
    </location>
</feature>
<dbReference type="InterPro" id="IPR001789">
    <property type="entry name" value="Sig_transdc_resp-reg_receiver"/>
</dbReference>
<dbReference type="PATRIC" id="fig|749927.5.peg.8547"/>
<evidence type="ECO:0000256" key="2">
    <source>
        <dbReference type="ARBA" id="ARBA00023015"/>
    </source>
</evidence>
<dbReference type="CDD" id="cd17535">
    <property type="entry name" value="REC_NarL-like"/>
    <property type="match status" value="1"/>
</dbReference>
<dbReference type="Proteomes" id="UP000000328">
    <property type="component" value="Chromosome"/>
</dbReference>
<evidence type="ECO:0000256" key="5">
    <source>
        <dbReference type="PROSITE-ProRule" id="PRU00169"/>
    </source>
</evidence>
<sequence length="218" mass="23858">MTTRILLCDDQQLVRVGLRMIVESQDDLTVVGEAANGEQAITLARDLRPDLVLMDVRMPVLDGVAATARICAELPDVRVLIITTFDLDEYAYAALRGGASGFLVKDAPSEEMLVAIRGVLRGDSMVSPSVTRRLLDRYLADERDPMDIARLGVLTEREKDVLGLIARGLSNSEIAAKLYIGETTVKTHVGRVLGKLRLRDRVHAVVFAYESGLVRPGS</sequence>
<feature type="modified residue" description="4-aspartylphosphate" evidence="5">
    <location>
        <position position="55"/>
    </location>
</feature>
<dbReference type="GO" id="GO:0006355">
    <property type="term" value="P:regulation of DNA-templated transcription"/>
    <property type="evidence" value="ECO:0007669"/>
    <property type="project" value="InterPro"/>
</dbReference>
<dbReference type="RefSeq" id="WP_013229954.1">
    <property type="nucleotide sequence ID" value="NC_014318.1"/>
</dbReference>
<keyword evidence="1 5" id="KW-0597">Phosphoprotein</keyword>
<dbReference type="Pfam" id="PF00072">
    <property type="entry name" value="Response_reg"/>
    <property type="match status" value="1"/>
</dbReference>
<proteinExistence type="predicted"/>
<dbReference type="PROSITE" id="PS50043">
    <property type="entry name" value="HTH_LUXR_2"/>
    <property type="match status" value="1"/>
</dbReference>
<evidence type="ECO:0000259" key="7">
    <source>
        <dbReference type="PROSITE" id="PS50110"/>
    </source>
</evidence>
<dbReference type="InterPro" id="IPR000792">
    <property type="entry name" value="Tscrpt_reg_LuxR_C"/>
</dbReference>
<dbReference type="InterPro" id="IPR039420">
    <property type="entry name" value="WalR-like"/>
</dbReference>
<dbReference type="Pfam" id="PF00196">
    <property type="entry name" value="GerE"/>
    <property type="match status" value="1"/>
</dbReference>
<evidence type="ECO:0000256" key="3">
    <source>
        <dbReference type="ARBA" id="ARBA00023125"/>
    </source>
</evidence>
<keyword evidence="2" id="KW-0805">Transcription regulation</keyword>
<evidence type="ECO:0000313" key="8">
    <source>
        <dbReference type="EMBL" id="ADJ49923.1"/>
    </source>
</evidence>
<keyword evidence="4" id="KW-0804">Transcription</keyword>
<evidence type="ECO:0000256" key="1">
    <source>
        <dbReference type="ARBA" id="ARBA00022553"/>
    </source>
</evidence>
<keyword evidence="3" id="KW-0238">DNA-binding</keyword>
<dbReference type="Gene3D" id="3.40.50.2300">
    <property type="match status" value="1"/>
</dbReference>
<name>A0A0H3DIG6_AMYMU</name>
<organism evidence="8 9">
    <name type="scientific">Amycolatopsis mediterranei (strain U-32)</name>
    <dbReference type="NCBI Taxonomy" id="749927"/>
    <lineage>
        <taxon>Bacteria</taxon>
        <taxon>Bacillati</taxon>
        <taxon>Actinomycetota</taxon>
        <taxon>Actinomycetes</taxon>
        <taxon>Pseudonocardiales</taxon>
        <taxon>Pseudonocardiaceae</taxon>
        <taxon>Amycolatopsis</taxon>
    </lineage>
</organism>
<feature type="domain" description="HTH luxR-type" evidence="6">
    <location>
        <begin position="147"/>
        <end position="212"/>
    </location>
</feature>
<dbReference type="SUPFAM" id="SSF46894">
    <property type="entry name" value="C-terminal effector domain of the bipartite response regulators"/>
    <property type="match status" value="1"/>
</dbReference>
<dbReference type="InterPro" id="IPR011006">
    <property type="entry name" value="CheY-like_superfamily"/>
</dbReference>
<dbReference type="HOGENOM" id="CLU_000445_90_10_11"/>
<reference evidence="8 9" key="1">
    <citation type="journal article" date="2010" name="Cell Res.">
        <title>Complete genome sequence of the rifamycin SV-producing Amycolatopsis mediterranei U32 revealed its genetic characteristics in phylogeny and metabolism.</title>
        <authorList>
            <person name="Zhao W."/>
            <person name="Zhong Y."/>
            <person name="Yuan H."/>
            <person name="Wang J."/>
            <person name="Zheng H."/>
            <person name="Wang Y."/>
            <person name="Cen X."/>
            <person name="Xu F."/>
            <person name="Bai J."/>
            <person name="Han X."/>
            <person name="Lu G."/>
            <person name="Zhu Y."/>
            <person name="Shao Z."/>
            <person name="Yan H."/>
            <person name="Li C."/>
            <person name="Peng N."/>
            <person name="Zhang Z."/>
            <person name="Zhang Y."/>
            <person name="Lin W."/>
            <person name="Fan Y."/>
            <person name="Qin Z."/>
            <person name="Hu Y."/>
            <person name="Zhu B."/>
            <person name="Wang S."/>
            <person name="Ding X."/>
            <person name="Zhao G.P."/>
        </authorList>
    </citation>
    <scope>NUCLEOTIDE SEQUENCE [LARGE SCALE GENOMIC DNA]</scope>
    <source>
        <strain evidence="9">U-32</strain>
    </source>
</reference>
<dbReference type="InterPro" id="IPR058245">
    <property type="entry name" value="NreC/VraR/RcsB-like_REC"/>
</dbReference>
<evidence type="ECO:0000259" key="6">
    <source>
        <dbReference type="PROSITE" id="PS50043"/>
    </source>
</evidence>
<dbReference type="CDD" id="cd06170">
    <property type="entry name" value="LuxR_C_like"/>
    <property type="match status" value="1"/>
</dbReference>
<dbReference type="OrthoDB" id="9808843at2"/>
<protein>
    <submittedName>
        <fullName evidence="8">Two-component system response regulator</fullName>
    </submittedName>
</protein>
<evidence type="ECO:0000256" key="4">
    <source>
        <dbReference type="ARBA" id="ARBA00023163"/>
    </source>
</evidence>
<dbReference type="SUPFAM" id="SSF52172">
    <property type="entry name" value="CheY-like"/>
    <property type="match status" value="1"/>
</dbReference>
<dbReference type="GO" id="GO:0000160">
    <property type="term" value="P:phosphorelay signal transduction system"/>
    <property type="evidence" value="ECO:0007669"/>
    <property type="project" value="InterPro"/>
</dbReference>
<dbReference type="GeneID" id="92875836"/>
<dbReference type="PANTHER" id="PTHR43214">
    <property type="entry name" value="TWO-COMPONENT RESPONSE REGULATOR"/>
    <property type="match status" value="1"/>
</dbReference>
<dbReference type="KEGG" id="amd:AMED_8225"/>
<dbReference type="EMBL" id="CP002000">
    <property type="protein sequence ID" value="ADJ49923.1"/>
    <property type="molecule type" value="Genomic_DNA"/>
</dbReference>
<dbReference type="AlphaFoldDB" id="A0A0H3DIG6"/>
<gene>
    <name evidence="8" type="ordered locus">AMED_8225</name>
</gene>
<dbReference type="eggNOG" id="COG2197">
    <property type="taxonomic scope" value="Bacteria"/>
</dbReference>
<evidence type="ECO:0000313" key="9">
    <source>
        <dbReference type="Proteomes" id="UP000000328"/>
    </source>
</evidence>
<dbReference type="PANTHER" id="PTHR43214:SF24">
    <property type="entry name" value="TRANSCRIPTIONAL REGULATORY PROTEIN NARL-RELATED"/>
    <property type="match status" value="1"/>
</dbReference>
<dbReference type="SMART" id="SM00448">
    <property type="entry name" value="REC"/>
    <property type="match status" value="1"/>
</dbReference>